<feature type="non-terminal residue" evidence="2">
    <location>
        <position position="1"/>
    </location>
</feature>
<keyword evidence="1" id="KW-0812">Transmembrane</keyword>
<dbReference type="AlphaFoldDB" id="A0A0F9ID87"/>
<evidence type="ECO:0000313" key="2">
    <source>
        <dbReference type="EMBL" id="KKL85332.1"/>
    </source>
</evidence>
<comment type="caution">
    <text evidence="2">The sequence shown here is derived from an EMBL/GenBank/DDBJ whole genome shotgun (WGS) entry which is preliminary data.</text>
</comment>
<dbReference type="EMBL" id="LAZR01021434">
    <property type="protein sequence ID" value="KKL85332.1"/>
    <property type="molecule type" value="Genomic_DNA"/>
</dbReference>
<feature type="transmembrane region" description="Helical" evidence="1">
    <location>
        <begin position="167"/>
        <end position="185"/>
    </location>
</feature>
<protein>
    <submittedName>
        <fullName evidence="2">Uncharacterized protein</fullName>
    </submittedName>
</protein>
<accession>A0A0F9ID87</accession>
<reference evidence="2" key="1">
    <citation type="journal article" date="2015" name="Nature">
        <title>Complex archaea that bridge the gap between prokaryotes and eukaryotes.</title>
        <authorList>
            <person name="Spang A."/>
            <person name="Saw J.H."/>
            <person name="Jorgensen S.L."/>
            <person name="Zaremba-Niedzwiedzka K."/>
            <person name="Martijn J."/>
            <person name="Lind A.E."/>
            <person name="van Eijk R."/>
            <person name="Schleper C."/>
            <person name="Guy L."/>
            <person name="Ettema T.J."/>
        </authorList>
    </citation>
    <scope>NUCLEOTIDE SEQUENCE</scope>
</reference>
<keyword evidence="1" id="KW-1133">Transmembrane helix</keyword>
<feature type="transmembrane region" description="Helical" evidence="1">
    <location>
        <begin position="102"/>
        <end position="131"/>
    </location>
</feature>
<name>A0A0F9ID87_9ZZZZ</name>
<sequence>TLVNGTDVNFSLDLVSTFFTLEEFGFVLKNSTGTIFNSTSSTTGTGGLLSQTLNTGNATDNIIMEVFWTITGNQTNVTQTWLVFNLEDEGFSVLTFFNDLSIYLTSGLFGLTDFGLGIIIFLIILVSTGIVSVKFGITSPPGISIVVFSLVAFFDVALGIIPNPINAIPNFPTIFVGLIFLGTLYSEAIR</sequence>
<proteinExistence type="predicted"/>
<organism evidence="2">
    <name type="scientific">marine sediment metagenome</name>
    <dbReference type="NCBI Taxonomy" id="412755"/>
    <lineage>
        <taxon>unclassified sequences</taxon>
        <taxon>metagenomes</taxon>
        <taxon>ecological metagenomes</taxon>
    </lineage>
</organism>
<feature type="transmembrane region" description="Helical" evidence="1">
    <location>
        <begin position="143"/>
        <end position="161"/>
    </location>
</feature>
<evidence type="ECO:0000256" key="1">
    <source>
        <dbReference type="SAM" id="Phobius"/>
    </source>
</evidence>
<keyword evidence="1" id="KW-0472">Membrane</keyword>
<gene>
    <name evidence="2" type="ORF">LCGC14_1955740</name>
</gene>